<dbReference type="Proteomes" id="UP000241362">
    <property type="component" value="Unassembled WGS sequence"/>
</dbReference>
<keyword evidence="1" id="KW-1133">Transmembrane helix</keyword>
<evidence type="ECO:0000313" key="2">
    <source>
        <dbReference type="EMBL" id="PTE13950.1"/>
    </source>
</evidence>
<keyword evidence="1" id="KW-0812">Transmembrane</keyword>
<evidence type="ECO:0000256" key="1">
    <source>
        <dbReference type="SAM" id="Phobius"/>
    </source>
</evidence>
<keyword evidence="3" id="KW-1185">Reference proteome</keyword>
<dbReference type="RefSeq" id="WP_107673694.1">
    <property type="nucleotide sequence ID" value="NZ_PZKE01000010.1"/>
</dbReference>
<reference evidence="2 3" key="1">
    <citation type="submission" date="2018-03" db="EMBL/GenBank/DDBJ databases">
        <title>Rhodobacter blasticus.</title>
        <authorList>
            <person name="Meyer T.E."/>
            <person name="Miller S."/>
            <person name="Lodha T."/>
            <person name="Gandham S."/>
            <person name="Chintalapati S."/>
            <person name="Chintalapati V.R."/>
        </authorList>
    </citation>
    <scope>NUCLEOTIDE SEQUENCE [LARGE SCALE GENOMIC DNA]</scope>
    <source>
        <strain evidence="2 3">DSM 2131</strain>
    </source>
</reference>
<keyword evidence="1" id="KW-0472">Membrane</keyword>
<feature type="transmembrane region" description="Helical" evidence="1">
    <location>
        <begin position="61"/>
        <end position="79"/>
    </location>
</feature>
<accession>A0A2T4J7S1</accession>
<evidence type="ECO:0000313" key="3">
    <source>
        <dbReference type="Proteomes" id="UP000241362"/>
    </source>
</evidence>
<protein>
    <recommendedName>
        <fullName evidence="4">DUF304 domain-containing protein</fullName>
    </recommendedName>
</protein>
<sequence length="147" mass="15877">MARIEPDSIVAREADLGADETVLEEFRADRTTYWRQHLVLAAVLGVAAGLLLMWQGNPYPVAGPLGAILAIGARAAYLASEALSDRWRLTKTRLIGPGGRILPLSSIQTVRPILGAVQVITRSGDKHLIKYLADPDAVADRIARARS</sequence>
<gene>
    <name evidence="2" type="ORF">C5F44_11565</name>
</gene>
<organism evidence="2 3">
    <name type="scientific">Fuscovulum blasticum DSM 2131</name>
    <dbReference type="NCBI Taxonomy" id="1188250"/>
    <lineage>
        <taxon>Bacteria</taxon>
        <taxon>Pseudomonadati</taxon>
        <taxon>Pseudomonadota</taxon>
        <taxon>Alphaproteobacteria</taxon>
        <taxon>Rhodobacterales</taxon>
        <taxon>Paracoccaceae</taxon>
        <taxon>Pseudogemmobacter</taxon>
    </lineage>
</organism>
<dbReference type="EMBL" id="PZKE01000010">
    <property type="protein sequence ID" value="PTE13950.1"/>
    <property type="molecule type" value="Genomic_DNA"/>
</dbReference>
<proteinExistence type="predicted"/>
<dbReference type="AlphaFoldDB" id="A0A2T4J7S1"/>
<comment type="caution">
    <text evidence="2">The sequence shown here is derived from an EMBL/GenBank/DDBJ whole genome shotgun (WGS) entry which is preliminary data.</text>
</comment>
<feature type="transmembrane region" description="Helical" evidence="1">
    <location>
        <begin position="37"/>
        <end position="55"/>
    </location>
</feature>
<name>A0A2T4J7S1_FUSBL</name>
<evidence type="ECO:0008006" key="4">
    <source>
        <dbReference type="Google" id="ProtNLM"/>
    </source>
</evidence>